<keyword evidence="12 16" id="KW-0630">Potassium</keyword>
<dbReference type="GO" id="GO:0015937">
    <property type="term" value="P:coenzyme A biosynthetic process"/>
    <property type="evidence" value="ECO:0007669"/>
    <property type="project" value="UniProtKB-UniRule"/>
</dbReference>
<evidence type="ECO:0000256" key="14">
    <source>
        <dbReference type="ARBA" id="ARBA00038036"/>
    </source>
</evidence>
<name>A0A2S7KLT7_9FLAO</name>
<feature type="binding site" evidence="16">
    <location>
        <position position="117"/>
    </location>
    <ligand>
        <name>K(+)</name>
        <dbReference type="ChEBI" id="CHEBI:29103"/>
    </ligand>
</feature>
<evidence type="ECO:0000256" key="12">
    <source>
        <dbReference type="ARBA" id="ARBA00022958"/>
    </source>
</evidence>
<dbReference type="GO" id="GO:0004594">
    <property type="term" value="F:pantothenate kinase activity"/>
    <property type="evidence" value="ECO:0007669"/>
    <property type="project" value="UniProtKB-UniRule"/>
</dbReference>
<dbReference type="InterPro" id="IPR004619">
    <property type="entry name" value="Type_III_PanK"/>
</dbReference>
<evidence type="ECO:0000256" key="3">
    <source>
        <dbReference type="ARBA" id="ARBA00004496"/>
    </source>
</evidence>
<dbReference type="HAMAP" id="MF_01274">
    <property type="entry name" value="Pantothen_kinase_3"/>
    <property type="match status" value="1"/>
</dbReference>
<feature type="binding site" evidence="16">
    <location>
        <position position="172"/>
    </location>
    <ligand>
        <name>substrate</name>
    </ligand>
</feature>
<dbReference type="NCBIfam" id="NF009853">
    <property type="entry name" value="PRK13320.1-5"/>
    <property type="match status" value="1"/>
</dbReference>
<protein>
    <recommendedName>
        <fullName evidence="15 16">Type III pantothenate kinase</fullName>
        <ecNumber evidence="6 16">2.7.1.33</ecNumber>
    </recommendedName>
    <alternativeName>
        <fullName evidence="16">PanK-III</fullName>
    </alternativeName>
    <alternativeName>
        <fullName evidence="16">Pantothenic acid kinase</fullName>
    </alternativeName>
</protein>
<keyword evidence="8 16" id="KW-0808">Transferase</keyword>
<comment type="caution">
    <text evidence="17">The sequence shown here is derived from an EMBL/GenBank/DDBJ whole genome shotgun (WGS) entry which is preliminary data.</text>
</comment>
<feature type="active site" description="Proton acceptor" evidence="16">
    <location>
        <position position="96"/>
    </location>
</feature>
<feature type="binding site" evidence="16">
    <location>
        <begin position="94"/>
        <end position="97"/>
    </location>
    <ligand>
        <name>substrate</name>
    </ligand>
</feature>
<comment type="cofactor">
    <cofactor evidence="2">
        <name>K(+)</name>
        <dbReference type="ChEBI" id="CHEBI:29103"/>
    </cofactor>
</comment>
<evidence type="ECO:0000256" key="11">
    <source>
        <dbReference type="ARBA" id="ARBA00022840"/>
    </source>
</evidence>
<keyword evidence="18" id="KW-1185">Reference proteome</keyword>
<comment type="function">
    <text evidence="16">Catalyzes the phosphorylation of pantothenate (Pan), the first step in CoA biosynthesis.</text>
</comment>
<evidence type="ECO:0000256" key="10">
    <source>
        <dbReference type="ARBA" id="ARBA00022777"/>
    </source>
</evidence>
<accession>A0A2S7KLT7</accession>
<comment type="catalytic activity">
    <reaction evidence="1 16">
        <text>(R)-pantothenate + ATP = (R)-4'-phosphopantothenate + ADP + H(+)</text>
        <dbReference type="Rhea" id="RHEA:16373"/>
        <dbReference type="ChEBI" id="CHEBI:10986"/>
        <dbReference type="ChEBI" id="CHEBI:15378"/>
        <dbReference type="ChEBI" id="CHEBI:29032"/>
        <dbReference type="ChEBI" id="CHEBI:30616"/>
        <dbReference type="ChEBI" id="CHEBI:456216"/>
        <dbReference type="EC" id="2.7.1.33"/>
    </reaction>
</comment>
<dbReference type="GO" id="GO:0046872">
    <property type="term" value="F:metal ion binding"/>
    <property type="evidence" value="ECO:0007669"/>
    <property type="project" value="UniProtKB-KW"/>
</dbReference>
<dbReference type="PANTHER" id="PTHR34265:SF1">
    <property type="entry name" value="TYPE III PANTOTHENATE KINASE"/>
    <property type="match status" value="1"/>
</dbReference>
<evidence type="ECO:0000256" key="9">
    <source>
        <dbReference type="ARBA" id="ARBA00022741"/>
    </source>
</evidence>
<dbReference type="InterPro" id="IPR043129">
    <property type="entry name" value="ATPase_NBD"/>
</dbReference>
<feature type="binding site" evidence="16">
    <location>
        <position position="120"/>
    </location>
    <ligand>
        <name>ATP</name>
        <dbReference type="ChEBI" id="CHEBI:30616"/>
    </ligand>
</feature>
<comment type="cofactor">
    <cofactor evidence="16">
        <name>NH4(+)</name>
        <dbReference type="ChEBI" id="CHEBI:28938"/>
    </cofactor>
    <cofactor evidence="16">
        <name>K(+)</name>
        <dbReference type="ChEBI" id="CHEBI:29103"/>
    </cofactor>
    <text evidence="16">A monovalent cation. Ammonium or potassium.</text>
</comment>
<dbReference type="PANTHER" id="PTHR34265">
    <property type="entry name" value="TYPE III PANTOTHENATE KINASE"/>
    <property type="match status" value="1"/>
</dbReference>
<dbReference type="Pfam" id="PF03309">
    <property type="entry name" value="Pan_kinase"/>
    <property type="match status" value="1"/>
</dbReference>
<proteinExistence type="inferred from homology"/>
<dbReference type="Gene3D" id="3.30.420.40">
    <property type="match status" value="2"/>
</dbReference>
<sequence length="242" mass="27329">MQLILDVGNTRIKWALFRQRELIEQWDCSPEQFRSILSDTRKKYPEVNRILVASTGQLDSKQVKVLNSWHKPHWLSHQSVLPFENNYLTPESLGLDRIGLMAAAALHHSDKNVLVVDAGTCVTYDLLYANNVYTGGVISPGLSMRYRSMHRFTAKLPLLDPELPDLDGGGSTAQSMHLGAVKGLLLEIDGFIDHYRREVHDLMVILTGGDADFLRDNLKNDIFAHSNFLLEGLNYLLELNSD</sequence>
<feature type="binding site" evidence="16">
    <location>
        <position position="87"/>
    </location>
    <ligand>
        <name>substrate</name>
    </ligand>
</feature>
<evidence type="ECO:0000256" key="13">
    <source>
        <dbReference type="ARBA" id="ARBA00022993"/>
    </source>
</evidence>
<gene>
    <name evidence="16" type="primary">coaX</name>
    <name evidence="17" type="ORF">BST85_00540</name>
</gene>
<evidence type="ECO:0000256" key="5">
    <source>
        <dbReference type="ARBA" id="ARBA00011738"/>
    </source>
</evidence>
<evidence type="ECO:0000256" key="8">
    <source>
        <dbReference type="ARBA" id="ARBA00022679"/>
    </source>
</evidence>
<dbReference type="RefSeq" id="WP_104811473.1">
    <property type="nucleotide sequence ID" value="NZ_MQUB01000001.1"/>
</dbReference>
<evidence type="ECO:0000256" key="15">
    <source>
        <dbReference type="ARBA" id="ARBA00040883"/>
    </source>
</evidence>
<organism evidence="17 18">
    <name type="scientific">Aureitalea marina</name>
    <dbReference type="NCBI Taxonomy" id="930804"/>
    <lineage>
        <taxon>Bacteria</taxon>
        <taxon>Pseudomonadati</taxon>
        <taxon>Bacteroidota</taxon>
        <taxon>Flavobacteriia</taxon>
        <taxon>Flavobacteriales</taxon>
        <taxon>Flavobacteriaceae</taxon>
        <taxon>Aureitalea</taxon>
    </lineage>
</organism>
<keyword evidence="16" id="KW-0479">Metal-binding</keyword>
<dbReference type="OrthoDB" id="9804707at2"/>
<dbReference type="EMBL" id="MQUB01000001">
    <property type="protein sequence ID" value="PQB03550.1"/>
    <property type="molecule type" value="Genomic_DNA"/>
</dbReference>
<feature type="binding site" evidence="16">
    <location>
        <begin position="6"/>
        <end position="13"/>
    </location>
    <ligand>
        <name>ATP</name>
        <dbReference type="ChEBI" id="CHEBI:30616"/>
    </ligand>
</feature>
<evidence type="ECO:0000313" key="18">
    <source>
        <dbReference type="Proteomes" id="UP000239800"/>
    </source>
</evidence>
<evidence type="ECO:0000256" key="6">
    <source>
        <dbReference type="ARBA" id="ARBA00012102"/>
    </source>
</evidence>
<dbReference type="EC" id="2.7.1.33" evidence="6 16"/>
<dbReference type="CDD" id="cd24015">
    <property type="entry name" value="ASKHA_NBD_PanK-III"/>
    <property type="match status" value="1"/>
</dbReference>
<evidence type="ECO:0000256" key="7">
    <source>
        <dbReference type="ARBA" id="ARBA00022490"/>
    </source>
</evidence>
<evidence type="ECO:0000256" key="16">
    <source>
        <dbReference type="HAMAP-Rule" id="MF_01274"/>
    </source>
</evidence>
<dbReference type="GO" id="GO:0005737">
    <property type="term" value="C:cytoplasm"/>
    <property type="evidence" value="ECO:0007669"/>
    <property type="project" value="UniProtKB-SubCell"/>
</dbReference>
<dbReference type="GO" id="GO:0005524">
    <property type="term" value="F:ATP binding"/>
    <property type="evidence" value="ECO:0007669"/>
    <property type="project" value="UniProtKB-UniRule"/>
</dbReference>
<evidence type="ECO:0000256" key="2">
    <source>
        <dbReference type="ARBA" id="ARBA00001958"/>
    </source>
</evidence>
<comment type="subcellular location">
    <subcellularLocation>
        <location evidence="3 16">Cytoplasm</location>
    </subcellularLocation>
</comment>
<dbReference type="Proteomes" id="UP000239800">
    <property type="component" value="Unassembled WGS sequence"/>
</dbReference>
<reference evidence="17 18" key="1">
    <citation type="submission" date="2016-11" db="EMBL/GenBank/DDBJ databases">
        <title>Trade-off between light-utilization and light-protection in marine flavobacteria.</title>
        <authorList>
            <person name="Kumagai Y."/>
        </authorList>
    </citation>
    <scope>NUCLEOTIDE SEQUENCE [LARGE SCALE GENOMIC DNA]</scope>
    <source>
        <strain evidence="17 18">NBRC 107741</strain>
    </source>
</reference>
<dbReference type="SUPFAM" id="SSF53067">
    <property type="entry name" value="Actin-like ATPase domain"/>
    <property type="match status" value="2"/>
</dbReference>
<comment type="similarity">
    <text evidence="14 16">Belongs to the type III pantothenate kinase family.</text>
</comment>
<dbReference type="UniPathway" id="UPA00241">
    <property type="reaction ID" value="UER00352"/>
</dbReference>
<keyword evidence="13 16" id="KW-0173">Coenzyme A biosynthesis</keyword>
<comment type="pathway">
    <text evidence="4 16">Cofactor biosynthesis; coenzyme A biosynthesis; CoA from (R)-pantothenate: step 1/5.</text>
</comment>
<keyword evidence="11 16" id="KW-0067">ATP-binding</keyword>
<dbReference type="NCBIfam" id="TIGR00671">
    <property type="entry name" value="baf"/>
    <property type="match status" value="1"/>
</dbReference>
<dbReference type="AlphaFoldDB" id="A0A2S7KLT7"/>
<evidence type="ECO:0000313" key="17">
    <source>
        <dbReference type="EMBL" id="PQB03550.1"/>
    </source>
</evidence>
<comment type="subunit">
    <text evidence="5 16">Homodimer.</text>
</comment>
<evidence type="ECO:0000256" key="4">
    <source>
        <dbReference type="ARBA" id="ARBA00005225"/>
    </source>
</evidence>
<keyword evidence="9 16" id="KW-0547">Nucleotide-binding</keyword>
<keyword evidence="10 16" id="KW-0418">Kinase</keyword>
<evidence type="ECO:0000256" key="1">
    <source>
        <dbReference type="ARBA" id="ARBA00001206"/>
    </source>
</evidence>
<keyword evidence="7 16" id="KW-0963">Cytoplasm</keyword>